<dbReference type="InterPro" id="IPR028995">
    <property type="entry name" value="Glyco_hydro_57/38_cen_sf"/>
</dbReference>
<dbReference type="PANTHER" id="PTHR46017">
    <property type="entry name" value="ALPHA-MANNOSIDASE 2C1"/>
    <property type="match status" value="1"/>
</dbReference>
<dbReference type="InterPro" id="IPR000602">
    <property type="entry name" value="Glyco_hydro_38_N"/>
</dbReference>
<organism evidence="6 7">
    <name type="scientific">Robinsoniella peoriensis</name>
    <dbReference type="NCBI Taxonomy" id="180332"/>
    <lineage>
        <taxon>Bacteria</taxon>
        <taxon>Bacillati</taxon>
        <taxon>Bacillota</taxon>
        <taxon>Clostridia</taxon>
        <taxon>Lachnospirales</taxon>
        <taxon>Lachnospiraceae</taxon>
        <taxon>Robinsoniella</taxon>
    </lineage>
</organism>
<dbReference type="SMART" id="SM00872">
    <property type="entry name" value="Alpha-mann_mid"/>
    <property type="match status" value="1"/>
</dbReference>
<dbReference type="SUPFAM" id="SSF88713">
    <property type="entry name" value="Glycoside hydrolase/deacetylase"/>
    <property type="match status" value="1"/>
</dbReference>
<dbReference type="GO" id="GO:0030246">
    <property type="term" value="F:carbohydrate binding"/>
    <property type="evidence" value="ECO:0007669"/>
    <property type="project" value="InterPro"/>
</dbReference>
<evidence type="ECO:0000256" key="2">
    <source>
        <dbReference type="ARBA" id="ARBA00022723"/>
    </source>
</evidence>
<proteinExistence type="inferred from homology"/>
<accession>A0A4U8Q9Z1</accession>
<dbReference type="Pfam" id="PF01074">
    <property type="entry name" value="Glyco_hydro_38N"/>
    <property type="match status" value="1"/>
</dbReference>
<protein>
    <submittedName>
        <fullName evidence="6">Mannosylglycerate hydrolase</fullName>
        <ecNumber evidence="6">3.2.1.170</ecNumber>
    </submittedName>
</protein>
<dbReference type="Proteomes" id="UP000306509">
    <property type="component" value="Unassembled WGS sequence"/>
</dbReference>
<dbReference type="Gene3D" id="1.20.1270.50">
    <property type="entry name" value="Glycoside hydrolase family 38, central domain"/>
    <property type="match status" value="1"/>
</dbReference>
<evidence type="ECO:0000256" key="1">
    <source>
        <dbReference type="ARBA" id="ARBA00009792"/>
    </source>
</evidence>
<keyword evidence="3 6" id="KW-0378">Hydrolase</keyword>
<dbReference type="InterPro" id="IPR011013">
    <property type="entry name" value="Gal_mutarotase_sf_dom"/>
</dbReference>
<evidence type="ECO:0000256" key="4">
    <source>
        <dbReference type="ARBA" id="ARBA00023295"/>
    </source>
</evidence>
<feature type="domain" description="Glycoside hydrolase family 38 central" evidence="5">
    <location>
        <begin position="511"/>
        <end position="585"/>
    </location>
</feature>
<dbReference type="AlphaFoldDB" id="A0A4U8Q9Z1"/>
<keyword evidence="7" id="KW-1185">Reference proteome</keyword>
<dbReference type="InterPro" id="IPR037094">
    <property type="entry name" value="Glyco_hydro_38_cen_sf"/>
</dbReference>
<dbReference type="CDD" id="cd10789">
    <property type="entry name" value="GH38N_AMII_ER_cytosolic"/>
    <property type="match status" value="1"/>
</dbReference>
<dbReference type="RefSeq" id="WP_138002023.1">
    <property type="nucleotide sequence ID" value="NZ_QGQD01000025.1"/>
</dbReference>
<dbReference type="Pfam" id="PF09261">
    <property type="entry name" value="Alpha-mann_mid"/>
    <property type="match status" value="1"/>
</dbReference>
<comment type="caution">
    <text evidence="6">The sequence shown here is derived from an EMBL/GenBank/DDBJ whole genome shotgun (WGS) entry which is preliminary data.</text>
</comment>
<name>A0A4U8Q9Z1_9FIRM</name>
<dbReference type="EC" id="3.2.1.170" evidence="6"/>
<dbReference type="SUPFAM" id="SSF74650">
    <property type="entry name" value="Galactose mutarotase-like"/>
    <property type="match status" value="1"/>
</dbReference>
<dbReference type="InterPro" id="IPR011682">
    <property type="entry name" value="Glyco_hydro_38_C"/>
</dbReference>
<comment type="similarity">
    <text evidence="1">Belongs to the glycosyl hydrolase 38 family.</text>
</comment>
<dbReference type="InterPro" id="IPR027291">
    <property type="entry name" value="Glyco_hydro_38_N_sf"/>
</dbReference>
<dbReference type="Pfam" id="PF17677">
    <property type="entry name" value="Glyco_hydro38C2"/>
    <property type="match status" value="1"/>
</dbReference>
<evidence type="ECO:0000259" key="5">
    <source>
        <dbReference type="SMART" id="SM00872"/>
    </source>
</evidence>
<gene>
    <name evidence="6" type="primary">mngB_3</name>
    <name evidence="6" type="ORF">DSM106044_01198</name>
</gene>
<dbReference type="GO" id="GO:0004559">
    <property type="term" value="F:alpha-mannosidase activity"/>
    <property type="evidence" value="ECO:0007669"/>
    <property type="project" value="InterPro"/>
</dbReference>
<dbReference type="GO" id="GO:0046872">
    <property type="term" value="F:metal ion binding"/>
    <property type="evidence" value="ECO:0007669"/>
    <property type="project" value="UniProtKB-KW"/>
</dbReference>
<dbReference type="InterPro" id="IPR041147">
    <property type="entry name" value="GH38_C"/>
</dbReference>
<dbReference type="SUPFAM" id="SSF88688">
    <property type="entry name" value="Families 57/38 glycoside transferase middle domain"/>
    <property type="match status" value="1"/>
</dbReference>
<reference evidence="6 7" key="1">
    <citation type="journal article" date="2019" name="Anaerobe">
        <title>Detection of Robinsoniella peoriensis in multiple bone samples of a trauma patient.</title>
        <authorList>
            <person name="Schrottner P."/>
            <person name="Hartwich K."/>
            <person name="Bunk B."/>
            <person name="Schober I."/>
            <person name="Helbig S."/>
            <person name="Rudolph W.W."/>
            <person name="Gunzer F."/>
        </authorList>
    </citation>
    <scope>NUCLEOTIDE SEQUENCE [LARGE SCALE GENOMIC DNA]</scope>
    <source>
        <strain evidence="6 7">DSM 106044</strain>
    </source>
</reference>
<keyword evidence="4 6" id="KW-0326">Glycosidase</keyword>
<dbReference type="PANTHER" id="PTHR46017:SF1">
    <property type="entry name" value="ALPHA-MANNOSIDASE 2C1"/>
    <property type="match status" value="1"/>
</dbReference>
<evidence type="ECO:0000256" key="3">
    <source>
        <dbReference type="ARBA" id="ARBA00022801"/>
    </source>
</evidence>
<dbReference type="Gene3D" id="3.20.110.10">
    <property type="entry name" value="Glycoside hydrolase 38, N terminal domain"/>
    <property type="match status" value="1"/>
</dbReference>
<dbReference type="STRING" id="180332.GCA_000797495_04359"/>
<evidence type="ECO:0000313" key="6">
    <source>
        <dbReference type="EMBL" id="TLD01832.1"/>
    </source>
</evidence>
<dbReference type="Gene3D" id="2.70.98.30">
    <property type="entry name" value="Golgi alpha-mannosidase II, domain 4"/>
    <property type="match status" value="1"/>
</dbReference>
<dbReference type="GO" id="GO:0102546">
    <property type="term" value="F:mannosylglycerate hydrolase activity"/>
    <property type="evidence" value="ECO:0007669"/>
    <property type="project" value="UniProtKB-EC"/>
</dbReference>
<dbReference type="GO" id="GO:0009313">
    <property type="term" value="P:oligosaccharide catabolic process"/>
    <property type="evidence" value="ECO:0007669"/>
    <property type="project" value="TreeGrafter"/>
</dbReference>
<dbReference type="InterPro" id="IPR015341">
    <property type="entry name" value="Glyco_hydro_38_cen"/>
</dbReference>
<dbReference type="GO" id="GO:0006013">
    <property type="term" value="P:mannose metabolic process"/>
    <property type="evidence" value="ECO:0007669"/>
    <property type="project" value="InterPro"/>
</dbReference>
<dbReference type="InterPro" id="IPR011330">
    <property type="entry name" value="Glyco_hydro/deAcase_b/a-brl"/>
</dbReference>
<dbReference type="Pfam" id="PF07748">
    <property type="entry name" value="Glyco_hydro_38C"/>
    <property type="match status" value="1"/>
</dbReference>
<dbReference type="EMBL" id="QGQD01000025">
    <property type="protein sequence ID" value="TLD01832.1"/>
    <property type="molecule type" value="Genomic_DNA"/>
</dbReference>
<keyword evidence="2" id="KW-0479">Metal-binding</keyword>
<sequence length="1047" mass="118177">MNNIDKWIDEVKELTSKISEAGQIGICTFAQGNVEDCEMVNFDDSAWEKVMGKSVPINGINTGSGGSVQGEAGIETRDWNMSYGEAALRKQITYPSTVEGICTDNAKISITMTILAPVQVFLDGVKIADFKYWGDTRHCELCINENHKKGQKYLLVLKTPETGGDAYLGIYINCDILEKQMLELMTAVEQLLFTQKLALLHGSEINKYLDILERKLDTDTVRNRNWVEIRKQLELIDEVLKNTDVFAKEFKVHMIAHAHIDMNWLWDYQDTEDICIRDFRTICNIMDENPDLRFSQSQSCVYDIVQKKDPVTFERVLKKIQEGTWEVTAATWSENDLNMTGGETMARNLYHASDYAKEVLKTIPSRVVWEPDTFGHPASTPNILAKAGVEYYYHFRCPRGAGLTWWEGTDGSRILDFAFGPYNNMIRPQNVMPVVHSLFDHYGLKSSMFVFGVGDHGGGPTKYDIKVKRYLDQKPGLPRFVFSKVCDFFDEVLTLKKDFPVVKDEQNPIFAGCYTTKTKIKKYARDGEAGLLNAESVLAYQSTCQDQIHYMGELTEAWKDLGFLGFHDIICGCGNHAQDEYDYALGKSIVDRAEKTVNGMFHTNESDQVISVYNQLAQTRSEVVRVDAPSNIPPAGTLKDADGCLIPYQIEDRKLHFTAQDLLPLSVTKYLITNEKIPGTSVRIEKTGTPKSGGFLRAETERYVMELSMLTGTIMKLYDKKEKKHVLEEMQPYAEDAGSFCAHKSSNLLKISFEQPRIMSAWILGNEYKYENIIGIPEISIAAKGPVFTTIKILHTYNKTTIEQYITLYTRFDRIDFKADVDWQEFGSDVIGVPTLKVGITSDIQKPDFIYETPFGSITRGRHNTELPSYRYTAVSGEERTLAMFNNCKFGFSAQGSTLSMTLVRGSYSPSARPDEGMTSTCYALKPYYGLTDKAELTRDAASFNQPPIAACCNYDNSNNESPLLQCDNKNIWISCVKPAFNRDAIVVRIMECCGQKTETALKLHQLFNKAYITDIKEEIQTPVPVNDGEAVFSLGANEIITVLITK</sequence>
<evidence type="ECO:0000313" key="7">
    <source>
        <dbReference type="Proteomes" id="UP000306509"/>
    </source>
</evidence>